<proteinExistence type="predicted"/>
<evidence type="ECO:0000259" key="4">
    <source>
        <dbReference type="PROSITE" id="PS50949"/>
    </source>
</evidence>
<dbReference type="SUPFAM" id="SSF48008">
    <property type="entry name" value="GntR ligand-binding domain-like"/>
    <property type="match status" value="1"/>
</dbReference>
<dbReference type="CDD" id="cd07377">
    <property type="entry name" value="WHTH_GntR"/>
    <property type="match status" value="1"/>
</dbReference>
<protein>
    <submittedName>
        <fullName evidence="5">GntR family transcriptional regulator</fullName>
    </submittedName>
</protein>
<dbReference type="Gene3D" id="1.10.10.10">
    <property type="entry name" value="Winged helix-like DNA-binding domain superfamily/Winged helix DNA-binding domain"/>
    <property type="match status" value="1"/>
</dbReference>
<dbReference type="PROSITE" id="PS50949">
    <property type="entry name" value="HTH_GNTR"/>
    <property type="match status" value="1"/>
</dbReference>
<dbReference type="Gene3D" id="1.20.120.530">
    <property type="entry name" value="GntR ligand-binding domain-like"/>
    <property type="match status" value="1"/>
</dbReference>
<evidence type="ECO:0000313" key="5">
    <source>
        <dbReference type="EMBL" id="HIZ36663.1"/>
    </source>
</evidence>
<dbReference type="GO" id="GO:0003677">
    <property type="term" value="F:DNA binding"/>
    <property type="evidence" value="ECO:0007669"/>
    <property type="project" value="UniProtKB-KW"/>
</dbReference>
<dbReference type="InterPro" id="IPR036390">
    <property type="entry name" value="WH_DNA-bd_sf"/>
</dbReference>
<dbReference type="GO" id="GO:0003700">
    <property type="term" value="F:DNA-binding transcription factor activity"/>
    <property type="evidence" value="ECO:0007669"/>
    <property type="project" value="InterPro"/>
</dbReference>
<keyword evidence="2" id="KW-0238">DNA-binding</keyword>
<evidence type="ECO:0000256" key="2">
    <source>
        <dbReference type="ARBA" id="ARBA00023125"/>
    </source>
</evidence>
<accession>A0A9D2EFU7</accession>
<keyword evidence="3" id="KW-0804">Transcription</keyword>
<dbReference type="SUPFAM" id="SSF46785">
    <property type="entry name" value="Winged helix' DNA-binding domain"/>
    <property type="match status" value="1"/>
</dbReference>
<evidence type="ECO:0000313" key="6">
    <source>
        <dbReference type="Proteomes" id="UP000824037"/>
    </source>
</evidence>
<dbReference type="SMART" id="SM00895">
    <property type="entry name" value="FCD"/>
    <property type="match status" value="1"/>
</dbReference>
<dbReference type="Pfam" id="PF07729">
    <property type="entry name" value="FCD"/>
    <property type="match status" value="1"/>
</dbReference>
<comment type="caution">
    <text evidence="5">The sequence shown here is derived from an EMBL/GenBank/DDBJ whole genome shotgun (WGS) entry which is preliminary data.</text>
</comment>
<dbReference type="Pfam" id="PF00392">
    <property type="entry name" value="GntR"/>
    <property type="match status" value="1"/>
</dbReference>
<reference evidence="5" key="1">
    <citation type="journal article" date="2021" name="PeerJ">
        <title>Extensive microbial diversity within the chicken gut microbiome revealed by metagenomics and culture.</title>
        <authorList>
            <person name="Gilroy R."/>
            <person name="Ravi A."/>
            <person name="Getino M."/>
            <person name="Pursley I."/>
            <person name="Horton D.L."/>
            <person name="Alikhan N.F."/>
            <person name="Baker D."/>
            <person name="Gharbi K."/>
            <person name="Hall N."/>
            <person name="Watson M."/>
            <person name="Adriaenssens E.M."/>
            <person name="Foster-Nyarko E."/>
            <person name="Jarju S."/>
            <person name="Secka A."/>
            <person name="Antonio M."/>
            <person name="Oren A."/>
            <person name="Chaudhuri R.R."/>
            <person name="La Ragione R."/>
            <person name="Hildebrand F."/>
            <person name="Pallen M.J."/>
        </authorList>
    </citation>
    <scope>NUCLEOTIDE SEQUENCE</scope>
    <source>
        <strain evidence="5">ChiGjej4B4-7305</strain>
    </source>
</reference>
<dbReference type="SMART" id="SM00345">
    <property type="entry name" value="HTH_GNTR"/>
    <property type="match status" value="1"/>
</dbReference>
<sequence length="224" mass="24703">MPVGELKPPKRQSTVEYVAEQLRGAIMAGRLEQGEQLGETELAERLDVSRGPLREAMQRLVAEGLLHAIRNRGVFVTELSTDDVEDIYRTRSAIERGALELVMAERREETVRALEPSITSMRAAARRGSASGVSDADHAFHEKLVACSQSPRLIRAMRTLVVETRMCLGELQTTYPDLSTQVREHEELTEAIAAGTLTEAKDLLVAHMDDAVARLVSKRTPSAS</sequence>
<evidence type="ECO:0000256" key="3">
    <source>
        <dbReference type="ARBA" id="ARBA00023163"/>
    </source>
</evidence>
<gene>
    <name evidence="5" type="ORF">H9815_12865</name>
</gene>
<dbReference type="InterPro" id="IPR036388">
    <property type="entry name" value="WH-like_DNA-bd_sf"/>
</dbReference>
<dbReference type="EMBL" id="DXBY01000220">
    <property type="protein sequence ID" value="HIZ36663.1"/>
    <property type="molecule type" value="Genomic_DNA"/>
</dbReference>
<evidence type="ECO:0000256" key="1">
    <source>
        <dbReference type="ARBA" id="ARBA00023015"/>
    </source>
</evidence>
<dbReference type="Proteomes" id="UP000824037">
    <property type="component" value="Unassembled WGS sequence"/>
</dbReference>
<reference evidence="5" key="2">
    <citation type="submission" date="2021-04" db="EMBL/GenBank/DDBJ databases">
        <authorList>
            <person name="Gilroy R."/>
        </authorList>
    </citation>
    <scope>NUCLEOTIDE SEQUENCE</scope>
    <source>
        <strain evidence="5">ChiGjej4B4-7305</strain>
    </source>
</reference>
<dbReference type="PRINTS" id="PR00035">
    <property type="entry name" value="HTHGNTR"/>
</dbReference>
<organism evidence="5 6">
    <name type="scientific">Candidatus Ruania gallistercoris</name>
    <dbReference type="NCBI Taxonomy" id="2838746"/>
    <lineage>
        <taxon>Bacteria</taxon>
        <taxon>Bacillati</taxon>
        <taxon>Actinomycetota</taxon>
        <taxon>Actinomycetes</taxon>
        <taxon>Micrococcales</taxon>
        <taxon>Ruaniaceae</taxon>
        <taxon>Ruania</taxon>
    </lineage>
</organism>
<dbReference type="PANTHER" id="PTHR43537:SF45">
    <property type="entry name" value="GNTR FAMILY REGULATORY PROTEIN"/>
    <property type="match status" value="1"/>
</dbReference>
<name>A0A9D2EFU7_9MICO</name>
<dbReference type="InterPro" id="IPR008920">
    <property type="entry name" value="TF_FadR/GntR_C"/>
</dbReference>
<keyword evidence="1" id="KW-0805">Transcription regulation</keyword>
<dbReference type="InterPro" id="IPR011711">
    <property type="entry name" value="GntR_C"/>
</dbReference>
<dbReference type="PANTHER" id="PTHR43537">
    <property type="entry name" value="TRANSCRIPTIONAL REGULATOR, GNTR FAMILY"/>
    <property type="match status" value="1"/>
</dbReference>
<feature type="domain" description="HTH gntR-type" evidence="4">
    <location>
        <begin position="12"/>
        <end position="79"/>
    </location>
</feature>
<dbReference type="AlphaFoldDB" id="A0A9D2EFU7"/>
<dbReference type="InterPro" id="IPR000524">
    <property type="entry name" value="Tscrpt_reg_HTH_GntR"/>
</dbReference>